<evidence type="ECO:0000256" key="1">
    <source>
        <dbReference type="PROSITE-ProRule" id="PRU01172"/>
    </source>
</evidence>
<evidence type="ECO:0000313" key="4">
    <source>
        <dbReference type="Proteomes" id="UP000694425"/>
    </source>
</evidence>
<feature type="domain" description="Pentraxin (PTX)" evidence="2">
    <location>
        <begin position="1"/>
        <end position="46"/>
    </location>
</feature>
<dbReference type="Gene3D" id="2.60.120.200">
    <property type="match status" value="1"/>
</dbReference>
<keyword evidence="4" id="KW-1185">Reference proteome</keyword>
<comment type="caution">
    <text evidence="1">Lacks conserved residue(s) required for the propagation of feature annotation.</text>
</comment>
<evidence type="ECO:0000259" key="2">
    <source>
        <dbReference type="PROSITE" id="PS51828"/>
    </source>
</evidence>
<dbReference type="PROSITE" id="PS51828">
    <property type="entry name" value="PTX_2"/>
    <property type="match status" value="1"/>
</dbReference>
<reference evidence="3" key="2">
    <citation type="submission" date="2025-09" db="UniProtKB">
        <authorList>
            <consortium name="Ensembl"/>
        </authorList>
    </citation>
    <scope>IDENTIFICATION</scope>
</reference>
<dbReference type="AlphaFoldDB" id="A0A8C6ZX37"/>
<organism evidence="3 4">
    <name type="scientific">Neovison vison</name>
    <name type="common">American mink</name>
    <name type="synonym">Mustela vison</name>
    <dbReference type="NCBI Taxonomy" id="452646"/>
    <lineage>
        <taxon>Eukaryota</taxon>
        <taxon>Metazoa</taxon>
        <taxon>Chordata</taxon>
        <taxon>Craniata</taxon>
        <taxon>Vertebrata</taxon>
        <taxon>Euteleostomi</taxon>
        <taxon>Mammalia</taxon>
        <taxon>Eutheria</taxon>
        <taxon>Laurasiatheria</taxon>
        <taxon>Carnivora</taxon>
        <taxon>Caniformia</taxon>
        <taxon>Musteloidea</taxon>
        <taxon>Mustelidae</taxon>
        <taxon>Mustelinae</taxon>
        <taxon>Neogale</taxon>
    </lineage>
</organism>
<name>A0A8C6ZX37_NEOVI</name>
<dbReference type="Proteomes" id="UP000694425">
    <property type="component" value="Unplaced"/>
</dbReference>
<protein>
    <recommendedName>
        <fullName evidence="2">Pentraxin (PTX) domain-containing protein</fullName>
    </recommendedName>
</protein>
<dbReference type="InterPro" id="IPR001759">
    <property type="entry name" value="PTX_dom"/>
</dbReference>
<dbReference type="GeneTree" id="ENSGT00860000136134"/>
<accession>A0A8C6ZX37</accession>
<reference evidence="3" key="1">
    <citation type="submission" date="2025-08" db="UniProtKB">
        <authorList>
            <consortium name="Ensembl"/>
        </authorList>
    </citation>
    <scope>IDENTIFICATION</scope>
</reference>
<evidence type="ECO:0000313" key="3">
    <source>
        <dbReference type="Ensembl" id="ENSNVIP00000000127.1"/>
    </source>
</evidence>
<proteinExistence type="predicted"/>
<dbReference type="Ensembl" id="ENSNVIT00000000153.1">
    <property type="protein sequence ID" value="ENSNVIP00000000127.1"/>
    <property type="gene ID" value="ENSNVIG00000000167.1"/>
</dbReference>
<dbReference type="Pfam" id="PF00354">
    <property type="entry name" value="Pentaxin"/>
    <property type="match status" value="1"/>
</dbReference>
<sequence length="46" mass="5429">MWDFVLPPEEIRAVTTGGVSTPNFLNWQELKYETRGEVFLKDQLWS</sequence>